<keyword evidence="2" id="KW-1185">Reference proteome</keyword>
<dbReference type="Proteomes" id="UP000042527">
    <property type="component" value="Unassembled WGS sequence"/>
</dbReference>
<sequence>MKINRTFLQTVIYNIESKLKNFSKNNSFSFFRSFFVGE</sequence>
<evidence type="ECO:0000313" key="2">
    <source>
        <dbReference type="Proteomes" id="UP000042527"/>
    </source>
</evidence>
<accession>A0A0B7GUQ4</accession>
<name>A0A0B7GUQ4_TREPH</name>
<dbReference type="EMBL" id="CDNC01000002">
    <property type="protein sequence ID" value="CEM60695.1"/>
    <property type="molecule type" value="Genomic_DNA"/>
</dbReference>
<organism evidence="1 2">
    <name type="scientific">Treponema phagedenis</name>
    <dbReference type="NCBI Taxonomy" id="162"/>
    <lineage>
        <taxon>Bacteria</taxon>
        <taxon>Pseudomonadati</taxon>
        <taxon>Spirochaetota</taxon>
        <taxon>Spirochaetia</taxon>
        <taxon>Spirochaetales</taxon>
        <taxon>Treponemataceae</taxon>
        <taxon>Treponema</taxon>
    </lineage>
</organism>
<dbReference type="AlphaFoldDB" id="A0A0B7GUQ4"/>
<proteinExistence type="predicted"/>
<gene>
    <name evidence="1" type="ORF">TPHV1_100015</name>
</gene>
<protein>
    <submittedName>
        <fullName evidence="1">Uncharacterized protein</fullName>
    </submittedName>
</protein>
<evidence type="ECO:0000313" key="1">
    <source>
        <dbReference type="EMBL" id="CEM60695.1"/>
    </source>
</evidence>
<reference evidence="2" key="1">
    <citation type="submission" date="2015-01" db="EMBL/GenBank/DDBJ databases">
        <authorList>
            <person name="Manzoor Shahid"/>
            <person name="Zubair Saima"/>
        </authorList>
    </citation>
    <scope>NUCLEOTIDE SEQUENCE [LARGE SCALE GENOMIC DNA]</scope>
    <source>
        <strain evidence="2">V1</strain>
    </source>
</reference>